<sequence>MSGTVKKTAARPRLGRGLAALLGDAAVAQSVATSAVQAAGKAASEPGAQPVETARVMGVSALPVEALVPGPFQPRQDMHPEALEELAQSIRERGILQPILVRPDPAQPGQYQIIAGERRWRAAQLAQCHDVPVHVRDLDEADAMAAALVENLQRADLNPVEEAEGLNRLQEEYNLTQEDLAKAIGKSRPHVANMLRLLRLPEAVRTELKTGALSAGHARALLSHPNPIAAAAEVISRGLSVRQTEALVQKALSQPGSTAVAPVDKVAKDSEIKALERDLGSRLGLRVAVKFNGHQSGSLEIHYKNLDQLDVVLALLKS</sequence>
<keyword evidence="3" id="KW-0238">DNA-binding</keyword>
<name>A0A4Y3TX82_9PROT</name>
<dbReference type="Gene3D" id="3.90.1530.30">
    <property type="match status" value="1"/>
</dbReference>
<dbReference type="SMART" id="SM00470">
    <property type="entry name" value="ParB"/>
    <property type="match status" value="1"/>
</dbReference>
<dbReference type="SUPFAM" id="SSF110849">
    <property type="entry name" value="ParB/Sulfiredoxin"/>
    <property type="match status" value="1"/>
</dbReference>
<dbReference type="Pfam" id="PF17762">
    <property type="entry name" value="HTH_ParB"/>
    <property type="match status" value="1"/>
</dbReference>
<evidence type="ECO:0000256" key="4">
    <source>
        <dbReference type="ARBA" id="ARBA00025472"/>
    </source>
</evidence>
<dbReference type="OrthoDB" id="9802051at2"/>
<reference evidence="7 8" key="1">
    <citation type="submission" date="2019-06" db="EMBL/GenBank/DDBJ databases">
        <title>Whole genome shotgun sequence of Acetobacter peroxydans NBRC 13755.</title>
        <authorList>
            <person name="Hosoyama A."/>
            <person name="Uohara A."/>
            <person name="Ohji S."/>
            <person name="Ichikawa N."/>
        </authorList>
    </citation>
    <scope>NUCLEOTIDE SEQUENCE [LARGE SCALE GENOMIC DNA]</scope>
    <source>
        <strain evidence="7 8">NBRC 13755</strain>
    </source>
</reference>
<comment type="function">
    <text evidence="4">Involved in chromosome partition. Localize to both poles of the predivisional cell following completion of DNA replication. Binds to the DNA origin of replication.</text>
</comment>
<dbReference type="PROSITE" id="PS50943">
    <property type="entry name" value="HTH_CROC1"/>
    <property type="match status" value="1"/>
</dbReference>
<dbReference type="Proteomes" id="UP000317730">
    <property type="component" value="Unassembled WGS sequence"/>
</dbReference>
<keyword evidence="8" id="KW-1185">Reference proteome</keyword>
<dbReference type="FunFam" id="1.10.10.2830:FF:000001">
    <property type="entry name" value="Chromosome partitioning protein ParB"/>
    <property type="match status" value="1"/>
</dbReference>
<dbReference type="GO" id="GO:0045881">
    <property type="term" value="P:positive regulation of sporulation resulting in formation of a cellular spore"/>
    <property type="evidence" value="ECO:0007669"/>
    <property type="project" value="TreeGrafter"/>
</dbReference>
<dbReference type="AlphaFoldDB" id="A0A4Y3TX82"/>
<organism evidence="7 8">
    <name type="scientific">Acetobacter peroxydans</name>
    <dbReference type="NCBI Taxonomy" id="104098"/>
    <lineage>
        <taxon>Bacteria</taxon>
        <taxon>Pseudomonadati</taxon>
        <taxon>Pseudomonadota</taxon>
        <taxon>Alphaproteobacteria</taxon>
        <taxon>Acetobacterales</taxon>
        <taxon>Acetobacteraceae</taxon>
        <taxon>Acetobacter</taxon>
    </lineage>
</organism>
<dbReference type="RefSeq" id="WP_141375994.1">
    <property type="nucleotide sequence ID" value="NZ_BAPL01000005.1"/>
</dbReference>
<evidence type="ECO:0000256" key="3">
    <source>
        <dbReference type="ARBA" id="ARBA00023125"/>
    </source>
</evidence>
<comment type="similarity">
    <text evidence="1">Belongs to the ParB family.</text>
</comment>
<dbReference type="InterPro" id="IPR041468">
    <property type="entry name" value="HTH_ParB/Spo0J"/>
</dbReference>
<dbReference type="InterPro" id="IPR036086">
    <property type="entry name" value="ParB/Sulfiredoxin_sf"/>
</dbReference>
<keyword evidence="5" id="KW-0175">Coiled coil</keyword>
<dbReference type="NCBIfam" id="TIGR00180">
    <property type="entry name" value="parB_part"/>
    <property type="match status" value="1"/>
</dbReference>
<evidence type="ECO:0000256" key="5">
    <source>
        <dbReference type="SAM" id="Coils"/>
    </source>
</evidence>
<dbReference type="Pfam" id="PF23552">
    <property type="entry name" value="ParB_C"/>
    <property type="match status" value="1"/>
</dbReference>
<dbReference type="EMBL" id="BJMV01000006">
    <property type="protein sequence ID" value="GEB85600.1"/>
    <property type="molecule type" value="Genomic_DNA"/>
</dbReference>
<dbReference type="GO" id="GO:0007059">
    <property type="term" value="P:chromosome segregation"/>
    <property type="evidence" value="ECO:0007669"/>
    <property type="project" value="UniProtKB-KW"/>
</dbReference>
<feature type="domain" description="HTH cro/C1-type" evidence="6">
    <location>
        <begin position="166"/>
        <end position="196"/>
    </location>
</feature>
<comment type="caution">
    <text evidence="7">The sequence shown here is derived from an EMBL/GenBank/DDBJ whole genome shotgun (WGS) entry which is preliminary data.</text>
</comment>
<dbReference type="FunFam" id="3.90.1530.30:FF:000001">
    <property type="entry name" value="Chromosome partitioning protein ParB"/>
    <property type="match status" value="1"/>
</dbReference>
<dbReference type="Gene3D" id="1.10.10.2830">
    <property type="match status" value="1"/>
</dbReference>
<evidence type="ECO:0000259" key="6">
    <source>
        <dbReference type="PROSITE" id="PS50943"/>
    </source>
</evidence>
<dbReference type="GO" id="GO:0003677">
    <property type="term" value="F:DNA binding"/>
    <property type="evidence" value="ECO:0007669"/>
    <property type="project" value="UniProtKB-KW"/>
</dbReference>
<gene>
    <name evidence="7" type="ORF">APE01nite_13970</name>
</gene>
<dbReference type="InterPro" id="IPR057240">
    <property type="entry name" value="ParB_dimer_C"/>
</dbReference>
<dbReference type="PANTHER" id="PTHR33375:SF1">
    <property type="entry name" value="CHROMOSOME-PARTITIONING PROTEIN PARB-RELATED"/>
    <property type="match status" value="1"/>
</dbReference>
<evidence type="ECO:0000256" key="2">
    <source>
        <dbReference type="ARBA" id="ARBA00022829"/>
    </source>
</evidence>
<evidence type="ECO:0000313" key="8">
    <source>
        <dbReference type="Proteomes" id="UP000317730"/>
    </source>
</evidence>
<evidence type="ECO:0000313" key="7">
    <source>
        <dbReference type="EMBL" id="GEB85600.1"/>
    </source>
</evidence>
<dbReference type="GO" id="GO:0005694">
    <property type="term" value="C:chromosome"/>
    <property type="evidence" value="ECO:0007669"/>
    <property type="project" value="TreeGrafter"/>
</dbReference>
<dbReference type="PANTHER" id="PTHR33375">
    <property type="entry name" value="CHROMOSOME-PARTITIONING PROTEIN PARB-RELATED"/>
    <property type="match status" value="1"/>
</dbReference>
<dbReference type="InterPro" id="IPR003115">
    <property type="entry name" value="ParB_N"/>
</dbReference>
<proteinExistence type="inferred from homology"/>
<protein>
    <submittedName>
        <fullName evidence="7">Chromosome partitioning protein ParB</fullName>
    </submittedName>
</protein>
<keyword evidence="2" id="KW-0159">Chromosome partition</keyword>
<dbReference type="CDD" id="cd16393">
    <property type="entry name" value="SPO0J_N"/>
    <property type="match status" value="1"/>
</dbReference>
<dbReference type="InterPro" id="IPR050336">
    <property type="entry name" value="Chromosome_partition/occlusion"/>
</dbReference>
<evidence type="ECO:0000256" key="1">
    <source>
        <dbReference type="ARBA" id="ARBA00006295"/>
    </source>
</evidence>
<accession>A0A4Y3TX82</accession>
<dbReference type="InterPro" id="IPR004437">
    <property type="entry name" value="ParB/RepB/Spo0J"/>
</dbReference>
<dbReference type="InterPro" id="IPR001387">
    <property type="entry name" value="Cro/C1-type_HTH"/>
</dbReference>
<feature type="coiled-coil region" evidence="5">
    <location>
        <begin position="138"/>
        <end position="186"/>
    </location>
</feature>
<dbReference type="Pfam" id="PF02195">
    <property type="entry name" value="ParB_N"/>
    <property type="match status" value="1"/>
</dbReference>